<organism evidence="2 3">
    <name type="scientific">Halococcus saccharolyticus DSM 5350</name>
    <dbReference type="NCBI Taxonomy" id="1227455"/>
    <lineage>
        <taxon>Archaea</taxon>
        <taxon>Methanobacteriati</taxon>
        <taxon>Methanobacteriota</taxon>
        <taxon>Stenosarchaea group</taxon>
        <taxon>Halobacteria</taxon>
        <taxon>Halobacteriales</taxon>
        <taxon>Halococcaceae</taxon>
        <taxon>Halococcus</taxon>
    </lineage>
</organism>
<evidence type="ECO:0000256" key="1">
    <source>
        <dbReference type="SAM" id="MobiDB-lite"/>
    </source>
</evidence>
<reference evidence="2 3" key="1">
    <citation type="journal article" date="2014" name="PLoS Genet.">
        <title>Phylogenetically driven sequencing of extremely halophilic archaea reveals strategies for static and dynamic osmo-response.</title>
        <authorList>
            <person name="Becker E.A."/>
            <person name="Seitzer P.M."/>
            <person name="Tritt A."/>
            <person name="Larsen D."/>
            <person name="Krusor M."/>
            <person name="Yao A.I."/>
            <person name="Wu D."/>
            <person name="Madern D."/>
            <person name="Eisen J.A."/>
            <person name="Darling A.E."/>
            <person name="Facciotti M.T."/>
        </authorList>
    </citation>
    <scope>NUCLEOTIDE SEQUENCE [LARGE SCALE GENOMIC DNA]</scope>
    <source>
        <strain evidence="2 3">DSM 5350</strain>
    </source>
</reference>
<dbReference type="AlphaFoldDB" id="M0MT38"/>
<comment type="caution">
    <text evidence="2">The sequence shown here is derived from an EMBL/GenBank/DDBJ whole genome shotgun (WGS) entry which is preliminary data.</text>
</comment>
<dbReference type="RefSeq" id="WP_006076035.1">
    <property type="nucleotide sequence ID" value="NZ_AOMD01000003.1"/>
</dbReference>
<name>M0MT38_9EURY</name>
<evidence type="ECO:0000313" key="3">
    <source>
        <dbReference type="Proteomes" id="UP000011669"/>
    </source>
</evidence>
<sequence length="100" mass="10969">MSTSDWTDEQRERIQAFQSSGEASDLFGGDTRNVTQDRVDADTCREWRELVRTGEVRTASALSTMFTASTARAHAYGQCNHPEHVVGEPAEAADHGGALR</sequence>
<evidence type="ECO:0000313" key="2">
    <source>
        <dbReference type="EMBL" id="EMA47625.1"/>
    </source>
</evidence>
<dbReference type="STRING" id="1227455.C449_01142"/>
<protein>
    <submittedName>
        <fullName evidence="2">Uncharacterized protein</fullName>
    </submittedName>
</protein>
<accession>M0MT38</accession>
<dbReference type="Proteomes" id="UP000011669">
    <property type="component" value="Unassembled WGS sequence"/>
</dbReference>
<feature type="region of interest" description="Disordered" evidence="1">
    <location>
        <begin position="1"/>
        <end position="34"/>
    </location>
</feature>
<gene>
    <name evidence="2" type="ORF">C449_01142</name>
</gene>
<dbReference type="InParanoid" id="M0MT38"/>
<dbReference type="EMBL" id="AOMD01000003">
    <property type="protein sequence ID" value="EMA47625.1"/>
    <property type="molecule type" value="Genomic_DNA"/>
</dbReference>
<keyword evidence="3" id="KW-1185">Reference proteome</keyword>
<dbReference type="PATRIC" id="fig|1227455.4.peg.237"/>
<proteinExistence type="predicted"/>